<dbReference type="Pfam" id="PF17963">
    <property type="entry name" value="Big_9"/>
    <property type="match status" value="1"/>
</dbReference>
<evidence type="ECO:0000256" key="7">
    <source>
        <dbReference type="ARBA" id="ARBA00023136"/>
    </source>
</evidence>
<comment type="caution">
    <text evidence="11">The sequence shown here is derived from an EMBL/GenBank/DDBJ whole genome shotgun (WGS) entry which is preliminary data.</text>
</comment>
<keyword evidence="12" id="KW-1185">Reference proteome</keyword>
<dbReference type="CDD" id="cd11304">
    <property type="entry name" value="Cadherin_repeat"/>
    <property type="match status" value="1"/>
</dbReference>
<dbReference type="PROSITE" id="PS50234">
    <property type="entry name" value="VWFA"/>
    <property type="match status" value="1"/>
</dbReference>
<evidence type="ECO:0000256" key="5">
    <source>
        <dbReference type="ARBA" id="ARBA00022837"/>
    </source>
</evidence>
<dbReference type="SUPFAM" id="SSF53300">
    <property type="entry name" value="vWA-like"/>
    <property type="match status" value="1"/>
</dbReference>
<keyword evidence="3" id="KW-0732">Signal</keyword>
<dbReference type="GO" id="GO:0016339">
    <property type="term" value="P:calcium-dependent cell-cell adhesion via plasma membrane cell adhesion molecules"/>
    <property type="evidence" value="ECO:0007669"/>
    <property type="project" value="TreeGrafter"/>
</dbReference>
<dbReference type="GO" id="GO:0000902">
    <property type="term" value="P:cell morphogenesis"/>
    <property type="evidence" value="ECO:0007669"/>
    <property type="project" value="TreeGrafter"/>
</dbReference>
<feature type="domain" description="Cadherin" evidence="10">
    <location>
        <begin position="66"/>
        <end position="159"/>
    </location>
</feature>
<keyword evidence="6" id="KW-1133">Transmembrane helix</keyword>
<dbReference type="GO" id="GO:0044331">
    <property type="term" value="P:cell-cell adhesion mediated by cadherin"/>
    <property type="evidence" value="ECO:0007669"/>
    <property type="project" value="TreeGrafter"/>
</dbReference>
<evidence type="ECO:0000313" key="12">
    <source>
        <dbReference type="Proteomes" id="UP000282060"/>
    </source>
</evidence>
<evidence type="ECO:0000259" key="10">
    <source>
        <dbReference type="PROSITE" id="PS50268"/>
    </source>
</evidence>
<dbReference type="RefSeq" id="WP_126506858.1">
    <property type="nucleotide sequence ID" value="NZ_RXNV01000008.1"/>
</dbReference>
<dbReference type="EMBL" id="RXNV01000008">
    <property type="protein sequence ID" value="RTR30088.1"/>
    <property type="molecule type" value="Genomic_DNA"/>
</dbReference>
<gene>
    <name evidence="11" type="ORF">EKG39_15725</name>
</gene>
<feature type="domain" description="VWFA" evidence="9">
    <location>
        <begin position="1104"/>
        <end position="1325"/>
    </location>
</feature>
<dbReference type="InterPro" id="IPR002035">
    <property type="entry name" value="VWF_A"/>
</dbReference>
<evidence type="ECO:0000256" key="6">
    <source>
        <dbReference type="ARBA" id="ARBA00022989"/>
    </source>
</evidence>
<dbReference type="InterPro" id="IPR001343">
    <property type="entry name" value="Hemolysn_Ca-bd"/>
</dbReference>
<evidence type="ECO:0000256" key="2">
    <source>
        <dbReference type="ARBA" id="ARBA00022692"/>
    </source>
</evidence>
<dbReference type="InterPro" id="IPR036465">
    <property type="entry name" value="vWFA_dom_sf"/>
</dbReference>
<evidence type="ECO:0000256" key="8">
    <source>
        <dbReference type="SAM" id="MobiDB-lite"/>
    </source>
</evidence>
<dbReference type="InterPro" id="IPR039808">
    <property type="entry name" value="Cadherin"/>
</dbReference>
<keyword evidence="4" id="KW-0677">Repeat</keyword>
<proteinExistence type="predicted"/>
<dbReference type="GO" id="GO:0005912">
    <property type="term" value="C:adherens junction"/>
    <property type="evidence" value="ECO:0007669"/>
    <property type="project" value="TreeGrafter"/>
</dbReference>
<feature type="non-terminal residue" evidence="11">
    <location>
        <position position="1"/>
    </location>
</feature>
<dbReference type="InterPro" id="IPR011049">
    <property type="entry name" value="Serralysin-like_metalloprot_C"/>
</dbReference>
<dbReference type="SMART" id="SM00112">
    <property type="entry name" value="CA"/>
    <property type="match status" value="1"/>
</dbReference>
<dbReference type="Pfam" id="PF00028">
    <property type="entry name" value="Cadherin"/>
    <property type="match status" value="1"/>
</dbReference>
<dbReference type="Gene3D" id="2.60.40.3440">
    <property type="match status" value="1"/>
</dbReference>
<dbReference type="SUPFAM" id="SSF51120">
    <property type="entry name" value="beta-Roll"/>
    <property type="match status" value="1"/>
</dbReference>
<evidence type="ECO:0000256" key="1">
    <source>
        <dbReference type="ARBA" id="ARBA00004167"/>
    </source>
</evidence>
<protein>
    <submittedName>
        <fullName evidence="11">Type I secretion C-terminal target domain-containing protein</fullName>
    </submittedName>
</protein>
<dbReference type="GO" id="GO:0016342">
    <property type="term" value="C:catenin complex"/>
    <property type="evidence" value="ECO:0007669"/>
    <property type="project" value="TreeGrafter"/>
</dbReference>
<name>A0A431W3T3_9GAMM</name>
<evidence type="ECO:0000259" key="9">
    <source>
        <dbReference type="PROSITE" id="PS50234"/>
    </source>
</evidence>
<dbReference type="PROSITE" id="PS50268">
    <property type="entry name" value="CADHERIN_2"/>
    <property type="match status" value="1"/>
</dbReference>
<dbReference type="OrthoDB" id="8481600at2"/>
<dbReference type="GO" id="GO:0007156">
    <property type="term" value="P:homophilic cell adhesion via plasma membrane adhesion molecules"/>
    <property type="evidence" value="ECO:0007669"/>
    <property type="project" value="InterPro"/>
</dbReference>
<dbReference type="InterPro" id="IPR015919">
    <property type="entry name" value="Cadherin-like_sf"/>
</dbReference>
<sequence>ITLNQDIDDADLGSFDFNVVVTDTAGLTDIAAVTIDLTNVNEAPEFRSGTDVAGDAANTDTYDFGELAEAATAGTVVGTVIADDPDAGDNLSYSFEGGALTNGVFTINATTGVITLNQDIDDADLGSFDFNVVVTDTAGLTDIAAVTIDLTNVNDDPTIQSTTNTRVSEEGLTGGLIDDIGNTDTTNAVTASGTINIEDVDSDTLTVSLSGPATTLISGGETVQWSWDEETGTLTGYIGVEGADSYQEVMTVVLTAPDGSDSGEWSYDVTLLAPVKHSDTTSEDELSLDFGINVDDNNGGTTNGSFNVIIEDDAPEASVNSIVSDNLTGTYTGSLTVGGADTDYSADLTGNVASWSNETGNELYFADSGLTTGGETIYYYVDPANPDLMYAYTDSGTTISGYSNANAGQSLVFTLSVDPNSGEYVVNLEDSITVIQETTADFTGSITAGNGDNLFIYLNGELQYGTNATVDTLCTVTGISNGNVASVNNSNNGIGVGSGKDIGAGDTLILSFQQPTTNNIQISLSLNSGKVYTGDATFYVQGKNALGESDDFTFTGTSDEFEAALSSSSIVEVNVLKLSKADSGGDFNLQGLFTETVTIDTSGTTLDFTVDIIDSDGDVDSDNDFSVVLNAPASLSVVTTNAVAQLDEATLLSDAADNDTESLLFKAGDTEINTFGFGDTNNIEVQGIRLPKGQDMEWRIESGDLIGSMNGRGDLLKLTLDWDSIAAGQQGSVILDVELLGKFPHNIDVDNLLVTGIQVIATDGSGASATSSVTVNVADHNQAPDAENDYFGSGLASSYYGYNQGPDGGNLSSVDQVMRFINNNDPDALFTATSLSYGWGDGNLGTGQSLQTFLGSDAASLTADPGNTSDAILHMQGAVELDAGRYGLKVTADDGYAIKIDGELVAVFSANQSAKTREPGDKGHIYFDIATSGSHEIEIVYWDQGGAYELDIEIGQFEQDGSQIGGYTPLGDQILTQPAHVMEDTAFTFQASTILGNDSDPDGDAIEIISAGNASHGTVSIDALGNLLFTPEEGYTGPASFDYTITDPSGLVDTATVFFDVIPTRGYQYNSGTDGDNTLSGTDNHDIIVSDTEGLQIVSGEDYNLAFILDSSGSMSREIETAKAQLASVFETLLDSANGVQAGTLNILLVDFSNNTKHYKSIELGDLGEQANNQALDELLAELNLVNTRENQNTNYEAGFDSVIEWFNSDGIANNGGSNLTYFITDGNPNNRHIDSADSLYIGVNSQTNHFISLTDLLNSSNYQDGETIEVGGKTLVNSSGSVYSAYTGDYLGQVTVNQNGTYSYTDNSGTNNQTLHAFSLLNAVSEVRAVGIGGGVSTETLKLYDTDGEVQAQINVSDLASVILGSETLLSQGDDNSDGGQGNDIIFGDLVKFEDIDGQGFVALQKYIADETGQTANDINLEDIHAYIRDHISEFDISNSNDGDDTLSGGQGKDILFGQGGDDTLDGGSGADHLIGGIGNDTLIGGLGDDTLTGDAPTGPTGADTFVWSAGSTGTDHITDFNLGEDKLDLSDLLHVENGHQLSEYLHFTVDNTTSTPSTSIDIDANLDGNYEQHIVLDGVDLSDAFGDSEGAIIQGLLGTSGEGALIVSTSTDTEVTSTTFSEGPGSNQHPDDDQITYLLP</sequence>
<dbReference type="Gene3D" id="2.150.10.10">
    <property type="entry name" value="Serralysin-like metalloprotease, C-terminal"/>
    <property type="match status" value="2"/>
</dbReference>
<dbReference type="InterPro" id="IPR018511">
    <property type="entry name" value="Hemolysin-typ_Ca-bd_CS"/>
</dbReference>
<dbReference type="PANTHER" id="PTHR24027">
    <property type="entry name" value="CADHERIN-23"/>
    <property type="match status" value="1"/>
</dbReference>
<dbReference type="Proteomes" id="UP000282060">
    <property type="component" value="Unassembled WGS sequence"/>
</dbReference>
<accession>A0A431W3T3</accession>
<dbReference type="NCBIfam" id="TIGR03661">
    <property type="entry name" value="T1SS_VCA0849"/>
    <property type="match status" value="1"/>
</dbReference>
<organism evidence="11 12">
    <name type="scientific">Shewanella atlantica</name>
    <dbReference type="NCBI Taxonomy" id="271099"/>
    <lineage>
        <taxon>Bacteria</taxon>
        <taxon>Pseudomonadati</taxon>
        <taxon>Pseudomonadota</taxon>
        <taxon>Gammaproteobacteria</taxon>
        <taxon>Alteromonadales</taxon>
        <taxon>Shewanellaceae</taxon>
        <taxon>Shewanella</taxon>
    </lineage>
</organism>
<dbReference type="GO" id="GO:0045296">
    <property type="term" value="F:cadherin binding"/>
    <property type="evidence" value="ECO:0007669"/>
    <property type="project" value="TreeGrafter"/>
</dbReference>
<dbReference type="GO" id="GO:0008013">
    <property type="term" value="F:beta-catenin binding"/>
    <property type="evidence" value="ECO:0007669"/>
    <property type="project" value="TreeGrafter"/>
</dbReference>
<dbReference type="GO" id="GO:0007043">
    <property type="term" value="P:cell-cell junction assembly"/>
    <property type="evidence" value="ECO:0007669"/>
    <property type="project" value="TreeGrafter"/>
</dbReference>
<evidence type="ECO:0000313" key="11">
    <source>
        <dbReference type="EMBL" id="RTR30088.1"/>
    </source>
</evidence>
<dbReference type="CDD" id="cd00198">
    <property type="entry name" value="vWFA"/>
    <property type="match status" value="1"/>
</dbReference>
<keyword evidence="7" id="KW-0472">Membrane</keyword>
<dbReference type="PANTHER" id="PTHR24027:SF422">
    <property type="entry name" value="CADHERIN DOMAIN-CONTAINING PROTEIN"/>
    <property type="match status" value="1"/>
</dbReference>
<evidence type="ECO:0000256" key="3">
    <source>
        <dbReference type="ARBA" id="ARBA00022729"/>
    </source>
</evidence>
<dbReference type="Pfam" id="PF13519">
    <property type="entry name" value="VWA_2"/>
    <property type="match status" value="1"/>
</dbReference>
<dbReference type="Pfam" id="PF00353">
    <property type="entry name" value="HemolysinCabind"/>
    <property type="match status" value="2"/>
</dbReference>
<comment type="subcellular location">
    <subcellularLocation>
        <location evidence="1">Membrane</location>
        <topology evidence="1">Single-pass membrane protein</topology>
    </subcellularLocation>
</comment>
<dbReference type="SUPFAM" id="SSF49313">
    <property type="entry name" value="Cadherin-like"/>
    <property type="match status" value="1"/>
</dbReference>
<keyword evidence="2" id="KW-0812">Transmembrane</keyword>
<dbReference type="Gene3D" id="3.40.50.410">
    <property type="entry name" value="von Willebrand factor, type A domain"/>
    <property type="match status" value="1"/>
</dbReference>
<dbReference type="GO" id="GO:0016477">
    <property type="term" value="P:cell migration"/>
    <property type="evidence" value="ECO:0007669"/>
    <property type="project" value="TreeGrafter"/>
</dbReference>
<dbReference type="InterPro" id="IPR002126">
    <property type="entry name" value="Cadherin-like_dom"/>
</dbReference>
<dbReference type="PRINTS" id="PR00313">
    <property type="entry name" value="CABNDNGRPT"/>
</dbReference>
<evidence type="ECO:0000256" key="4">
    <source>
        <dbReference type="ARBA" id="ARBA00022737"/>
    </source>
</evidence>
<reference evidence="11 12" key="1">
    <citation type="submission" date="2018-12" db="EMBL/GenBank/DDBJ databases">
        <authorList>
            <person name="Yu L."/>
        </authorList>
    </citation>
    <scope>NUCLEOTIDE SEQUENCE [LARGE SCALE GENOMIC DNA]</scope>
    <source>
        <strain evidence="11 12">HAW-EB5</strain>
    </source>
</reference>
<dbReference type="GO" id="GO:0034332">
    <property type="term" value="P:adherens junction organization"/>
    <property type="evidence" value="ECO:0007669"/>
    <property type="project" value="TreeGrafter"/>
</dbReference>
<dbReference type="Gene3D" id="2.60.40.60">
    <property type="entry name" value="Cadherins"/>
    <property type="match status" value="1"/>
</dbReference>
<feature type="region of interest" description="Disordered" evidence="8">
    <location>
        <begin position="1617"/>
        <end position="1642"/>
    </location>
</feature>
<keyword evidence="5" id="KW-0106">Calcium</keyword>
<dbReference type="PROSITE" id="PS00330">
    <property type="entry name" value="HEMOLYSIN_CALCIUM"/>
    <property type="match status" value="3"/>
</dbReference>
<dbReference type="InterPro" id="IPR019960">
    <property type="entry name" value="T1SS_VCA0849"/>
</dbReference>
<dbReference type="GO" id="GO:0005509">
    <property type="term" value="F:calcium ion binding"/>
    <property type="evidence" value="ECO:0007669"/>
    <property type="project" value="InterPro"/>
</dbReference>